<dbReference type="Proteomes" id="UP000295510">
    <property type="component" value="Unassembled WGS sequence"/>
</dbReference>
<evidence type="ECO:0000313" key="1">
    <source>
        <dbReference type="EMBL" id="TDQ43544.1"/>
    </source>
</evidence>
<comment type="caution">
    <text evidence="1">The sequence shown here is derived from an EMBL/GenBank/DDBJ whole genome shotgun (WGS) entry which is preliminary data.</text>
</comment>
<dbReference type="RefSeq" id="WP_281276425.1">
    <property type="nucleotide sequence ID" value="NZ_SNYL01000006.1"/>
</dbReference>
<accession>A0A4R6UK07</accession>
<proteinExistence type="predicted"/>
<dbReference type="AlphaFoldDB" id="A0A4R6UK07"/>
<name>A0A4R6UK07_9BURK</name>
<keyword evidence="2" id="KW-1185">Reference proteome</keyword>
<gene>
    <name evidence="1" type="ORF">DFR43_106117</name>
</gene>
<dbReference type="EMBL" id="SNYL01000006">
    <property type="protein sequence ID" value="TDQ43544.1"/>
    <property type="molecule type" value="Genomic_DNA"/>
</dbReference>
<sequence>MFKKILIANRGDQPHSGAAAKLNGMARAACAGDCTPMEKIYV</sequence>
<protein>
    <submittedName>
        <fullName evidence="1">Uncharacterized protein</fullName>
    </submittedName>
</protein>
<organism evidence="1 2">
    <name type="scientific">Tepidicella xavieri</name>
    <dbReference type="NCBI Taxonomy" id="360241"/>
    <lineage>
        <taxon>Bacteria</taxon>
        <taxon>Pseudomonadati</taxon>
        <taxon>Pseudomonadota</taxon>
        <taxon>Betaproteobacteria</taxon>
        <taxon>Burkholderiales</taxon>
        <taxon>Tepidicella</taxon>
    </lineage>
</organism>
<reference evidence="1 2" key="1">
    <citation type="submission" date="2019-03" db="EMBL/GenBank/DDBJ databases">
        <title>Genomic Encyclopedia of Type Strains, Phase IV (KMG-IV): sequencing the most valuable type-strain genomes for metagenomic binning, comparative biology and taxonomic classification.</title>
        <authorList>
            <person name="Goeker M."/>
        </authorList>
    </citation>
    <scope>NUCLEOTIDE SEQUENCE [LARGE SCALE GENOMIC DNA]</scope>
    <source>
        <strain evidence="1 2">DSM 19605</strain>
    </source>
</reference>
<evidence type="ECO:0000313" key="2">
    <source>
        <dbReference type="Proteomes" id="UP000295510"/>
    </source>
</evidence>